<organism evidence="1 2">
    <name type="scientific">Trichinella papuae</name>
    <dbReference type="NCBI Taxonomy" id="268474"/>
    <lineage>
        <taxon>Eukaryota</taxon>
        <taxon>Metazoa</taxon>
        <taxon>Ecdysozoa</taxon>
        <taxon>Nematoda</taxon>
        <taxon>Enoplea</taxon>
        <taxon>Dorylaimia</taxon>
        <taxon>Trichinellida</taxon>
        <taxon>Trichinellidae</taxon>
        <taxon>Trichinella</taxon>
    </lineage>
</organism>
<dbReference type="EMBL" id="JYDO01000404">
    <property type="protein sequence ID" value="KRZ65320.1"/>
    <property type="molecule type" value="Genomic_DNA"/>
</dbReference>
<keyword evidence="2" id="KW-1185">Reference proteome</keyword>
<sequence>MDLVARCLIADFSRYCRKPGTKMTIMVTIGKEMKYITLKLEPVLGENSKEPENYNKTGRTFHESVFVDILSKTLNHDAILVGTSESEMECVGLMTRNIINYNESGRTLPDCVFVEILPKTLKLDTNLVGTTESEIKLER</sequence>
<reference evidence="1 2" key="1">
    <citation type="submission" date="2015-01" db="EMBL/GenBank/DDBJ databases">
        <title>Evolution of Trichinella species and genotypes.</title>
        <authorList>
            <person name="Korhonen P.K."/>
            <person name="Edoardo P."/>
            <person name="Giuseppe L.R."/>
            <person name="Gasser R.B."/>
        </authorList>
    </citation>
    <scope>NUCLEOTIDE SEQUENCE [LARGE SCALE GENOMIC DNA]</scope>
    <source>
        <strain evidence="1">ISS1980</strain>
    </source>
</reference>
<accession>A0A0V1M0S2</accession>
<comment type="caution">
    <text evidence="1">The sequence shown here is derived from an EMBL/GenBank/DDBJ whole genome shotgun (WGS) entry which is preliminary data.</text>
</comment>
<dbReference type="AlphaFoldDB" id="A0A0V1M0S2"/>
<name>A0A0V1M0S2_9BILA</name>
<evidence type="ECO:0000313" key="1">
    <source>
        <dbReference type="EMBL" id="KRZ65320.1"/>
    </source>
</evidence>
<gene>
    <name evidence="1" type="ORF">T10_4269</name>
</gene>
<dbReference type="Proteomes" id="UP000054843">
    <property type="component" value="Unassembled WGS sequence"/>
</dbReference>
<protein>
    <submittedName>
        <fullName evidence="1">Uncharacterized protein</fullName>
    </submittedName>
</protein>
<proteinExistence type="predicted"/>
<evidence type="ECO:0000313" key="2">
    <source>
        <dbReference type="Proteomes" id="UP000054843"/>
    </source>
</evidence>